<dbReference type="AlphaFoldDB" id="A0A811RMZ4"/>
<reference evidence="3" key="1">
    <citation type="submission" date="2020-10" db="EMBL/GenBank/DDBJ databases">
        <authorList>
            <person name="Han B."/>
            <person name="Lu T."/>
            <person name="Zhao Q."/>
            <person name="Huang X."/>
            <person name="Zhao Y."/>
        </authorList>
    </citation>
    <scope>NUCLEOTIDE SEQUENCE</scope>
</reference>
<dbReference type="PANTHER" id="PTHR35545">
    <property type="entry name" value="F-BOX DOMAIN-CONTAINING PROTEIN"/>
    <property type="match status" value="1"/>
</dbReference>
<dbReference type="SUPFAM" id="SSF52047">
    <property type="entry name" value="RNI-like"/>
    <property type="match status" value="1"/>
</dbReference>
<protein>
    <recommendedName>
        <fullName evidence="2">F-box domain-containing protein</fullName>
    </recommendedName>
</protein>
<organism evidence="3 4">
    <name type="scientific">Miscanthus lutarioriparius</name>
    <dbReference type="NCBI Taxonomy" id="422564"/>
    <lineage>
        <taxon>Eukaryota</taxon>
        <taxon>Viridiplantae</taxon>
        <taxon>Streptophyta</taxon>
        <taxon>Embryophyta</taxon>
        <taxon>Tracheophyta</taxon>
        <taxon>Spermatophyta</taxon>
        <taxon>Magnoliopsida</taxon>
        <taxon>Liliopsida</taxon>
        <taxon>Poales</taxon>
        <taxon>Poaceae</taxon>
        <taxon>PACMAD clade</taxon>
        <taxon>Panicoideae</taxon>
        <taxon>Andropogonodae</taxon>
        <taxon>Andropogoneae</taxon>
        <taxon>Saccharinae</taxon>
        <taxon>Miscanthus</taxon>
    </lineage>
</organism>
<dbReference type="InterPro" id="IPR001810">
    <property type="entry name" value="F-box_dom"/>
</dbReference>
<evidence type="ECO:0000256" key="1">
    <source>
        <dbReference type="SAM" id="MobiDB-lite"/>
    </source>
</evidence>
<evidence type="ECO:0000313" key="4">
    <source>
        <dbReference type="Proteomes" id="UP000604825"/>
    </source>
</evidence>
<dbReference type="Gene3D" id="3.80.10.10">
    <property type="entry name" value="Ribonuclease Inhibitor"/>
    <property type="match status" value="1"/>
</dbReference>
<dbReference type="EMBL" id="CAJGYO010000016">
    <property type="protein sequence ID" value="CAD6271390.1"/>
    <property type="molecule type" value="Genomic_DNA"/>
</dbReference>
<sequence length="483" mass="55674">MRAPPFSCTRKPGPPDKRATAAVRPIHRRRLGSAISRQGWCRRRGLRASCSEDRLSALTADILLLILRRLDTRTVLATATLSKRWACLPRGLDSLDFRVSDILPPRYHRCIRVHREGARYTYGLQVNLKAICDSIERYQRRAMRTMAASIKNFLDADDDHDRGALGLRSVRKLRLEFFATQCSSGINRLITKAVDSWGAEDLEVSAKNLPKSTPTSAYESIFTLCPQLQSLHLKSCMLNQGVVVVDAPRSEIKQLIMEDCSFGWFKLHTLPMLESMAIVDTTVIYRLSSFPYLRHFSLTKCHGILKSRTIRFTPNWDLDRYLGGSSGITNLVVRFTGYDRWFKPWSPALLLPKLRRLLIADVPSSWDVSWPRLLIEASPCLESLHIHISPWEEDPCDDIAWQSPKFCHNQLKELVMVGFEGTERQIYFVDFVTEVSTSLQLVSLYKKGHVQDMGRWDWAMVTQRYEWDEEEKVKLLNRMWQVE</sequence>
<dbReference type="SUPFAM" id="SSF81383">
    <property type="entry name" value="F-box domain"/>
    <property type="match status" value="1"/>
</dbReference>
<feature type="domain" description="F-box" evidence="2">
    <location>
        <begin position="56"/>
        <end position="88"/>
    </location>
</feature>
<gene>
    <name evidence="3" type="ORF">NCGR_LOCUS54676</name>
</gene>
<proteinExistence type="predicted"/>
<keyword evidence="4" id="KW-1185">Reference proteome</keyword>
<evidence type="ECO:0000259" key="2">
    <source>
        <dbReference type="Pfam" id="PF00646"/>
    </source>
</evidence>
<accession>A0A811RMZ4</accession>
<dbReference type="InterPro" id="IPR036047">
    <property type="entry name" value="F-box-like_dom_sf"/>
</dbReference>
<dbReference type="InterPro" id="IPR032675">
    <property type="entry name" value="LRR_dom_sf"/>
</dbReference>
<name>A0A811RMZ4_9POAL</name>
<dbReference type="Proteomes" id="UP000604825">
    <property type="component" value="Unassembled WGS sequence"/>
</dbReference>
<dbReference type="OrthoDB" id="620118at2759"/>
<dbReference type="PANTHER" id="PTHR35545:SF32">
    <property type="entry name" value="OS05G0541600 PROTEIN"/>
    <property type="match status" value="1"/>
</dbReference>
<comment type="caution">
    <text evidence="3">The sequence shown here is derived from an EMBL/GenBank/DDBJ whole genome shotgun (WGS) entry which is preliminary data.</text>
</comment>
<dbReference type="Pfam" id="PF00646">
    <property type="entry name" value="F-box"/>
    <property type="match status" value="1"/>
</dbReference>
<evidence type="ECO:0000313" key="3">
    <source>
        <dbReference type="EMBL" id="CAD6271390.1"/>
    </source>
</evidence>
<feature type="region of interest" description="Disordered" evidence="1">
    <location>
        <begin position="1"/>
        <end position="21"/>
    </location>
</feature>